<dbReference type="InterPro" id="IPR024571">
    <property type="entry name" value="ERAP1-like_C_dom"/>
</dbReference>
<feature type="domain" description="Peptidase M1 membrane alanine aminopeptidase" evidence="11">
    <location>
        <begin position="299"/>
        <end position="468"/>
    </location>
</feature>
<comment type="subcellular location">
    <subcellularLocation>
        <location evidence="1">Cell membrane</location>
        <topology evidence="1">Lipid-anchor</topology>
        <topology evidence="1">GPI-anchor</topology>
    </subcellularLocation>
</comment>
<dbReference type="InterPro" id="IPR042097">
    <property type="entry name" value="Aminopeptidase_N-like_N_sf"/>
</dbReference>
<evidence type="ECO:0000256" key="7">
    <source>
        <dbReference type="ARBA" id="ARBA00022833"/>
    </source>
</evidence>
<keyword evidence="10" id="KW-1133">Transmembrane helix</keyword>
<comment type="similarity">
    <text evidence="2 10">Belongs to the peptidase M1 family.</text>
</comment>
<feature type="domain" description="Aminopeptidase N-like N-terminal" evidence="13">
    <location>
        <begin position="66"/>
        <end position="242"/>
    </location>
</feature>
<dbReference type="Gene3D" id="2.60.40.1910">
    <property type="match status" value="1"/>
</dbReference>
<dbReference type="InterPro" id="IPR001930">
    <property type="entry name" value="Peptidase_M1"/>
</dbReference>
<dbReference type="GO" id="GO:0070006">
    <property type="term" value="F:metalloaminopeptidase activity"/>
    <property type="evidence" value="ECO:0007669"/>
    <property type="project" value="TreeGrafter"/>
</dbReference>
<comment type="cofactor">
    <cofactor evidence="10">
        <name>Zn(2+)</name>
        <dbReference type="ChEBI" id="CHEBI:29105"/>
    </cofactor>
    <text evidence="10">Binds 1 zinc ion per subunit.</text>
</comment>
<dbReference type="InterPro" id="IPR014782">
    <property type="entry name" value="Peptidase_M1_dom"/>
</dbReference>
<keyword evidence="3" id="KW-0336">GPI-anchor</keyword>
<dbReference type="GO" id="GO:0042277">
    <property type="term" value="F:peptide binding"/>
    <property type="evidence" value="ECO:0007669"/>
    <property type="project" value="TreeGrafter"/>
</dbReference>
<keyword evidence="10" id="KW-0812">Transmembrane</keyword>
<dbReference type="GO" id="GO:0008270">
    <property type="term" value="F:zinc ion binding"/>
    <property type="evidence" value="ECO:0007669"/>
    <property type="project" value="UniProtKB-UniRule"/>
</dbReference>
<reference evidence="14" key="1">
    <citation type="submission" date="2020-02" db="EMBL/GenBank/DDBJ databases">
        <title>Relaxed selection underlies rapid genomic changes in the transitions from sociality to social parasitism in ants.</title>
        <authorList>
            <person name="Bi X."/>
        </authorList>
    </citation>
    <scope>NUCLEOTIDE SEQUENCE</scope>
    <source>
        <strain evidence="14">BGI-DK2013a</strain>
        <tissue evidence="14">Whole body</tissue>
    </source>
</reference>
<organism evidence="14 15">
    <name type="scientific">Acromyrmex insinuator</name>
    <dbReference type="NCBI Taxonomy" id="230686"/>
    <lineage>
        <taxon>Eukaryota</taxon>
        <taxon>Metazoa</taxon>
        <taxon>Ecdysozoa</taxon>
        <taxon>Arthropoda</taxon>
        <taxon>Hexapoda</taxon>
        <taxon>Insecta</taxon>
        <taxon>Pterygota</taxon>
        <taxon>Neoptera</taxon>
        <taxon>Endopterygota</taxon>
        <taxon>Hymenoptera</taxon>
        <taxon>Apocrita</taxon>
        <taxon>Aculeata</taxon>
        <taxon>Formicoidea</taxon>
        <taxon>Formicidae</taxon>
        <taxon>Myrmicinae</taxon>
        <taxon>Acromyrmex</taxon>
    </lineage>
</organism>
<evidence type="ECO:0000256" key="5">
    <source>
        <dbReference type="ARBA" id="ARBA00022723"/>
    </source>
</evidence>
<keyword evidence="7 10" id="KW-0862">Zinc</keyword>
<dbReference type="Gene3D" id="1.25.50.20">
    <property type="match status" value="1"/>
</dbReference>
<evidence type="ECO:0000313" key="14">
    <source>
        <dbReference type="EMBL" id="KAG5311095.1"/>
    </source>
</evidence>
<evidence type="ECO:0000256" key="1">
    <source>
        <dbReference type="ARBA" id="ARBA00004609"/>
    </source>
</evidence>
<feature type="transmembrane region" description="Helical" evidence="10">
    <location>
        <begin position="6"/>
        <end position="26"/>
    </location>
</feature>
<dbReference type="Pfam" id="PF17900">
    <property type="entry name" value="Peptidase_M1_N"/>
    <property type="match status" value="1"/>
</dbReference>
<dbReference type="GO" id="GO:0005737">
    <property type="term" value="C:cytoplasm"/>
    <property type="evidence" value="ECO:0007669"/>
    <property type="project" value="TreeGrafter"/>
</dbReference>
<evidence type="ECO:0000259" key="13">
    <source>
        <dbReference type="Pfam" id="PF17900"/>
    </source>
</evidence>
<keyword evidence="3" id="KW-0325">Glycoprotein</keyword>
<dbReference type="Proteomes" id="UP000667349">
    <property type="component" value="Unassembled WGS sequence"/>
</dbReference>
<evidence type="ECO:0000313" key="15">
    <source>
        <dbReference type="Proteomes" id="UP000667349"/>
    </source>
</evidence>
<evidence type="ECO:0000256" key="3">
    <source>
        <dbReference type="ARBA" id="ARBA00022622"/>
    </source>
</evidence>
<dbReference type="Pfam" id="PF11838">
    <property type="entry name" value="ERAP1_C"/>
    <property type="match status" value="1"/>
</dbReference>
<dbReference type="PANTHER" id="PTHR11533:SF294">
    <property type="entry name" value="THYROTROPIN-RELEASING HORMONE-DEGRADING ECTOENZYME"/>
    <property type="match status" value="1"/>
</dbReference>
<dbReference type="GO" id="GO:0005615">
    <property type="term" value="C:extracellular space"/>
    <property type="evidence" value="ECO:0007669"/>
    <property type="project" value="TreeGrafter"/>
</dbReference>
<protein>
    <recommendedName>
        <fullName evidence="10">Aminopeptidase</fullName>
        <ecNumber evidence="10">3.4.11.-</ecNumber>
    </recommendedName>
</protein>
<dbReference type="PANTHER" id="PTHR11533">
    <property type="entry name" value="PROTEASE M1 ZINC METALLOPROTEASE"/>
    <property type="match status" value="1"/>
</dbReference>
<keyword evidence="4 10" id="KW-0645">Protease</keyword>
<dbReference type="SUPFAM" id="SSF55486">
    <property type="entry name" value="Metalloproteases ('zincins'), catalytic domain"/>
    <property type="match status" value="1"/>
</dbReference>
<dbReference type="InterPro" id="IPR034016">
    <property type="entry name" value="M1_APN-typ"/>
</dbReference>
<dbReference type="EC" id="3.4.11.-" evidence="10"/>
<evidence type="ECO:0000256" key="4">
    <source>
        <dbReference type="ARBA" id="ARBA00022670"/>
    </source>
</evidence>
<accession>A0A836E4Y7</accession>
<dbReference type="GO" id="GO:0098552">
    <property type="term" value="C:side of membrane"/>
    <property type="evidence" value="ECO:0007669"/>
    <property type="project" value="UniProtKB-KW"/>
</dbReference>
<proteinExistence type="inferred from homology"/>
<dbReference type="InterPro" id="IPR045357">
    <property type="entry name" value="Aminopeptidase_N-like_N"/>
</dbReference>
<dbReference type="EMBL" id="JAANHZ010000426">
    <property type="protein sequence ID" value="KAG5311095.1"/>
    <property type="molecule type" value="Genomic_DNA"/>
</dbReference>
<dbReference type="AlphaFoldDB" id="A0A836E4Y7"/>
<comment type="caution">
    <text evidence="14">The sequence shown here is derived from an EMBL/GenBank/DDBJ whole genome shotgun (WGS) entry which is preliminary data.</text>
</comment>
<keyword evidence="9" id="KW-0449">Lipoprotein</keyword>
<dbReference type="GO" id="GO:0006508">
    <property type="term" value="P:proteolysis"/>
    <property type="evidence" value="ECO:0007669"/>
    <property type="project" value="UniProtKB-KW"/>
</dbReference>
<dbReference type="Gene3D" id="1.10.390.10">
    <property type="entry name" value="Neutral Protease Domain 2"/>
    <property type="match status" value="1"/>
</dbReference>
<dbReference type="InterPro" id="IPR027268">
    <property type="entry name" value="Peptidase_M4/M1_CTD_sf"/>
</dbReference>
<evidence type="ECO:0000259" key="11">
    <source>
        <dbReference type="Pfam" id="PF01433"/>
    </source>
</evidence>
<dbReference type="SUPFAM" id="SSF63737">
    <property type="entry name" value="Leukotriene A4 hydrolase N-terminal domain"/>
    <property type="match status" value="1"/>
</dbReference>
<keyword evidence="10" id="KW-0472">Membrane</keyword>
<evidence type="ECO:0000256" key="10">
    <source>
        <dbReference type="RuleBase" id="RU364040"/>
    </source>
</evidence>
<dbReference type="InterPro" id="IPR050344">
    <property type="entry name" value="Peptidase_M1_aminopeptidases"/>
</dbReference>
<keyword evidence="6 10" id="KW-0378">Hydrolase</keyword>
<evidence type="ECO:0000256" key="8">
    <source>
        <dbReference type="ARBA" id="ARBA00023049"/>
    </source>
</evidence>
<evidence type="ECO:0000256" key="2">
    <source>
        <dbReference type="ARBA" id="ARBA00010136"/>
    </source>
</evidence>
<name>A0A836E4Y7_9HYME</name>
<keyword evidence="8 10" id="KW-0482">Metalloprotease</keyword>
<evidence type="ECO:0000259" key="12">
    <source>
        <dbReference type="Pfam" id="PF11838"/>
    </source>
</evidence>
<feature type="non-terminal residue" evidence="14">
    <location>
        <position position="1"/>
    </location>
</feature>
<keyword evidence="15" id="KW-1185">Reference proteome</keyword>
<keyword evidence="5 10" id="KW-0479">Metal-binding</keyword>
<dbReference type="CDD" id="cd09601">
    <property type="entry name" value="M1_APN-Q_like"/>
    <property type="match status" value="1"/>
</dbReference>
<evidence type="ECO:0000256" key="6">
    <source>
        <dbReference type="ARBA" id="ARBA00022801"/>
    </source>
</evidence>
<evidence type="ECO:0000256" key="9">
    <source>
        <dbReference type="ARBA" id="ARBA00023288"/>
    </source>
</evidence>
<dbReference type="Gene3D" id="2.60.40.1730">
    <property type="entry name" value="tricorn interacting facor f3 domain"/>
    <property type="match status" value="1"/>
</dbReference>
<feature type="non-terminal residue" evidence="14">
    <location>
        <position position="848"/>
    </location>
</feature>
<dbReference type="GO" id="GO:0005886">
    <property type="term" value="C:plasma membrane"/>
    <property type="evidence" value="ECO:0007669"/>
    <property type="project" value="UniProtKB-SubCell"/>
</dbReference>
<dbReference type="GO" id="GO:0043171">
    <property type="term" value="P:peptide catabolic process"/>
    <property type="evidence" value="ECO:0007669"/>
    <property type="project" value="TreeGrafter"/>
</dbReference>
<dbReference type="Pfam" id="PF01433">
    <property type="entry name" value="Peptidase_M1"/>
    <property type="match status" value="1"/>
</dbReference>
<sequence>MNLAQISSSVIFITMITILAGEYVFYSNPPRDFHLSLYIRPIHYQVNLIQLLYIKVHNSSAEETLNTNDENSNFLFVGTSNVTINIVRSTRNIRMHSLHPIINDDKVTLITSDGKIYHISEYTAEENIIDFSFDDVLTPGLYTIKIQFFDELLKRYAQNFFEYSENNDEKDIIWLISPTIQTTGLGKFFPCWSEAHLKATFKISIYHHRNYTVLFNMPVIQAYNNVDKNYLWTYFHVTPPMSILQLAIVVTTFSRIRINENITLWCRKYSNEQSVNLEFVKDFIKNITLHLMSEFSEISIPKIDHVAVPNFPYHVTSKWGLIFHREADLIYDKQVDTVMRKIQIARLIAPKIAYQWFSNVVSISWWSHFWLHDSLATLFGEEAIVKTFNKSKLMDFFLVQSQYDSLHLDSHYNMNPAKISNLSKIDSIFSFPRSMKVLVVLRMFQNAILTENFRENVHTYLRRHIFSSSFYEISPIHEILDWKIHNVSNEFLTWIENERYPVMTWKRETRNQGTLFQCITDIYGKRDSYGKWWIPVTLYYPFSKINIQKVFLIPTQPIASVHINDPNSWRIVNFESSGYFRVNYDNKILSTIINTYRLPLYESIKVIDRAKIIDDAFHFMMERQFNVSIFWNLTQHFSRDTDYVAWYPMIKIFEYMSTLIPFVVDEVKYINIKEKFWKLLNKPLRTLGFEEDLKEDDFTKYLRQEIVKWSCSFRYNKCIQTAHDKLKEHLNDLKKNQNSRLLPGWRQWTYCNGLAIGHNFMWFNLIKKWFKNFQPNNYELLPYLVCSGLNVNSSLSFIAQFTTRQRQEIESYNRTYIHIFHSVTTKLAAKYDITFEQMLEKLNDIKPK</sequence>
<feature type="domain" description="ERAP1-like C-terminal" evidence="12">
    <location>
        <begin position="569"/>
        <end position="758"/>
    </location>
</feature>
<keyword evidence="10 14" id="KW-0031">Aminopeptidase</keyword>
<dbReference type="PRINTS" id="PR00756">
    <property type="entry name" value="ALADIPTASE"/>
</dbReference>
<gene>
    <name evidence="14" type="primary">Apm1_0</name>
    <name evidence="14" type="ORF">G6Z75_0012382</name>
</gene>